<dbReference type="EMBL" id="JBGEWD010000001">
    <property type="protein sequence ID" value="MEY7998787.1"/>
    <property type="molecule type" value="Genomic_DNA"/>
</dbReference>
<gene>
    <name evidence="2" type="ORF">AB8U03_01020</name>
</gene>
<sequence>MKQLTTKELDFTGNIINGALVSYNNGNTYYYNPQDDTYHQLSADNTTDGTREEHVDLNIKDPYIVDHGYPFCIKDGRIYMSITEISASPPNKPEFIMANLDGSDIKIIKEDNLSRFQPVDNWIYYSDSNGIHKIKNDGSEDTLLTTFHYTNNEMYSINVFNDYIYYTLTSFNEEGKSNDGLYRMNLDGSNIIKISDKATDYLFAVPGWIYFYKNSQVLKVKIDA</sequence>
<comment type="caution">
    <text evidence="2">The sequence shown here is derived from an EMBL/GenBank/DDBJ whole genome shotgun (WGS) entry which is preliminary data.</text>
</comment>
<accession>A0ABV4BJ17</accession>
<organism evidence="2 3">
    <name type="scientific">Clostridium moutaii</name>
    <dbReference type="NCBI Taxonomy" id="3240932"/>
    <lineage>
        <taxon>Bacteria</taxon>
        <taxon>Bacillati</taxon>
        <taxon>Bacillota</taxon>
        <taxon>Clostridia</taxon>
        <taxon>Eubacteriales</taxon>
        <taxon>Clostridiaceae</taxon>
        <taxon>Clostridium</taxon>
    </lineage>
</organism>
<dbReference type="InterPro" id="IPR011042">
    <property type="entry name" value="6-blade_b-propeller_TolB-like"/>
</dbReference>
<protein>
    <submittedName>
        <fullName evidence="2">DUF5050 domain-containing protein</fullName>
    </submittedName>
</protein>
<reference evidence="2 3" key="1">
    <citation type="submission" date="2024-08" db="EMBL/GenBank/DDBJ databases">
        <title>Clostridium lapicellarii sp. nov., and Clostridium renhuaiense sp. nov., two species isolated from the mud in a fermentation cellar used for producing sauce-flavour Chinese liquors.</title>
        <authorList>
            <person name="Yang F."/>
            <person name="Wang H."/>
            <person name="Chen L.Q."/>
            <person name="Zhou N."/>
            <person name="Lu J.J."/>
            <person name="Pu X.X."/>
            <person name="Wan B."/>
            <person name="Wang L."/>
            <person name="Liu S.J."/>
        </authorList>
    </citation>
    <scope>NUCLEOTIDE SEQUENCE [LARGE SCALE GENOMIC DNA]</scope>
    <source>
        <strain evidence="2 3">MT-5</strain>
    </source>
</reference>
<name>A0ABV4BJ17_9CLOT</name>
<evidence type="ECO:0000259" key="1">
    <source>
        <dbReference type="Pfam" id="PF16472"/>
    </source>
</evidence>
<feature type="domain" description="Prolow-density lipoprotein receptor-related protein 1-like beta-propeller" evidence="1">
    <location>
        <begin position="71"/>
        <end position="216"/>
    </location>
</feature>
<evidence type="ECO:0000313" key="3">
    <source>
        <dbReference type="Proteomes" id="UP001564657"/>
    </source>
</evidence>
<dbReference type="Proteomes" id="UP001564657">
    <property type="component" value="Unassembled WGS sequence"/>
</dbReference>
<keyword evidence="3" id="KW-1185">Reference proteome</keyword>
<evidence type="ECO:0000313" key="2">
    <source>
        <dbReference type="EMBL" id="MEY7998787.1"/>
    </source>
</evidence>
<dbReference type="SUPFAM" id="SSF63825">
    <property type="entry name" value="YWTD domain"/>
    <property type="match status" value="1"/>
</dbReference>
<dbReference type="Gene3D" id="2.120.10.30">
    <property type="entry name" value="TolB, C-terminal domain"/>
    <property type="match status" value="1"/>
</dbReference>
<dbReference type="Pfam" id="PF16472">
    <property type="entry name" value="DUF5050"/>
    <property type="match status" value="1"/>
</dbReference>
<proteinExistence type="predicted"/>
<dbReference type="InterPro" id="IPR032485">
    <property type="entry name" value="LRP1-like_beta_prop"/>
</dbReference>